<dbReference type="Pfam" id="PF10328">
    <property type="entry name" value="7TM_GPCR_Srx"/>
    <property type="match status" value="1"/>
</dbReference>
<accession>A0A0D6LE31</accession>
<name>A0A0D6LE31_9BILA</name>
<feature type="non-terminal residue" evidence="3">
    <location>
        <position position="134"/>
    </location>
</feature>
<dbReference type="Proteomes" id="UP000054495">
    <property type="component" value="Unassembled WGS sequence"/>
</dbReference>
<evidence type="ECO:0000313" key="4">
    <source>
        <dbReference type="Proteomes" id="UP000054495"/>
    </source>
</evidence>
<feature type="transmembrane region" description="Helical" evidence="1">
    <location>
        <begin position="63"/>
        <end position="87"/>
    </location>
</feature>
<protein>
    <recommendedName>
        <fullName evidence="2">7TM GPCR serpentine receptor class x (Srx) domain-containing protein</fullName>
    </recommendedName>
</protein>
<keyword evidence="1" id="KW-0812">Transmembrane</keyword>
<feature type="domain" description="7TM GPCR serpentine receptor class x (Srx)" evidence="2">
    <location>
        <begin position="25"/>
        <end position="79"/>
    </location>
</feature>
<reference evidence="3 4" key="1">
    <citation type="submission" date="2013-05" db="EMBL/GenBank/DDBJ databases">
        <title>Draft genome of the parasitic nematode Anyclostoma ceylanicum.</title>
        <authorList>
            <person name="Mitreva M."/>
        </authorList>
    </citation>
    <scope>NUCLEOTIDE SEQUENCE [LARGE SCALE GENOMIC DNA]</scope>
</reference>
<keyword evidence="1" id="KW-0472">Membrane</keyword>
<sequence length="134" mass="15511">MEETKEAKIVVPFMLDCIEALLVLVTASFGFLVNIASFFVMVRSDSFRNSFGYISAYQALCRASLLLIFAAWATPWTLLLIAIGFPMKYRILFTNSATFRYLIFITAYSNHWIVDGYIQKPFWLRHEPSWFVAE</sequence>
<dbReference type="InterPro" id="IPR019430">
    <property type="entry name" value="7TM_GPCR_serpentine_rcpt_Srx"/>
</dbReference>
<evidence type="ECO:0000313" key="3">
    <source>
        <dbReference type="EMBL" id="EPB65917.1"/>
    </source>
</evidence>
<dbReference type="EMBL" id="KE126843">
    <property type="protein sequence ID" value="EPB65917.1"/>
    <property type="molecule type" value="Genomic_DNA"/>
</dbReference>
<evidence type="ECO:0000259" key="2">
    <source>
        <dbReference type="Pfam" id="PF10328"/>
    </source>
</evidence>
<feature type="transmembrane region" description="Helical" evidence="1">
    <location>
        <begin position="20"/>
        <end position="42"/>
    </location>
</feature>
<gene>
    <name evidence="3" type="ORF">ANCCEY_15005</name>
</gene>
<evidence type="ECO:0000256" key="1">
    <source>
        <dbReference type="SAM" id="Phobius"/>
    </source>
</evidence>
<keyword evidence="1" id="KW-1133">Transmembrane helix</keyword>
<keyword evidence="4" id="KW-1185">Reference proteome</keyword>
<dbReference type="AlphaFoldDB" id="A0A0D6LE31"/>
<organism evidence="3 4">
    <name type="scientific">Ancylostoma ceylanicum</name>
    <dbReference type="NCBI Taxonomy" id="53326"/>
    <lineage>
        <taxon>Eukaryota</taxon>
        <taxon>Metazoa</taxon>
        <taxon>Ecdysozoa</taxon>
        <taxon>Nematoda</taxon>
        <taxon>Chromadorea</taxon>
        <taxon>Rhabditida</taxon>
        <taxon>Rhabditina</taxon>
        <taxon>Rhabditomorpha</taxon>
        <taxon>Strongyloidea</taxon>
        <taxon>Ancylostomatidae</taxon>
        <taxon>Ancylostomatinae</taxon>
        <taxon>Ancylostoma</taxon>
    </lineage>
</organism>
<feature type="transmembrane region" description="Helical" evidence="1">
    <location>
        <begin position="99"/>
        <end position="118"/>
    </location>
</feature>
<proteinExistence type="predicted"/>